<organism evidence="2">
    <name type="scientific">Chromera velia CCMP2878</name>
    <dbReference type="NCBI Taxonomy" id="1169474"/>
    <lineage>
        <taxon>Eukaryota</taxon>
        <taxon>Sar</taxon>
        <taxon>Alveolata</taxon>
        <taxon>Colpodellida</taxon>
        <taxon>Chromeraceae</taxon>
        <taxon>Chromera</taxon>
    </lineage>
</organism>
<dbReference type="VEuPathDB" id="CryptoDB:Cvel_5774"/>
<evidence type="ECO:0000259" key="1">
    <source>
        <dbReference type="PROSITE" id="PS50011"/>
    </source>
</evidence>
<dbReference type="GO" id="GO:0004672">
    <property type="term" value="F:protein kinase activity"/>
    <property type="evidence" value="ECO:0007669"/>
    <property type="project" value="InterPro"/>
</dbReference>
<feature type="domain" description="Protein kinase" evidence="1">
    <location>
        <begin position="1"/>
        <end position="92"/>
    </location>
</feature>
<sequence length="92" mass="10155">MVKVSNFGLIQCLDNDREGSFTKMTGTTNCMAPEVRNGKYAAPSDLWSLGCLLFELFMGRCLFAHQVPSVTELKRSKWDDNDAFSAPNMAAG</sequence>
<accession>A0A0G4H6X7</accession>
<dbReference type="InterPro" id="IPR000719">
    <property type="entry name" value="Prot_kinase_dom"/>
</dbReference>
<protein>
    <recommendedName>
        <fullName evidence="1">Protein kinase domain-containing protein</fullName>
    </recommendedName>
</protein>
<gene>
    <name evidence="2" type="ORF">Cvel_5774</name>
</gene>
<dbReference type="PANTHER" id="PTHR24345">
    <property type="entry name" value="SERINE/THREONINE-PROTEIN KINASE PLK"/>
    <property type="match status" value="1"/>
</dbReference>
<evidence type="ECO:0000313" key="2">
    <source>
        <dbReference type="EMBL" id="CEM39446.1"/>
    </source>
</evidence>
<proteinExistence type="predicted"/>
<dbReference type="GO" id="GO:0005634">
    <property type="term" value="C:nucleus"/>
    <property type="evidence" value="ECO:0007669"/>
    <property type="project" value="TreeGrafter"/>
</dbReference>
<dbReference type="EMBL" id="CDMZ01001931">
    <property type="protein sequence ID" value="CEM39446.1"/>
    <property type="molecule type" value="Genomic_DNA"/>
</dbReference>
<dbReference type="Gene3D" id="1.10.510.10">
    <property type="entry name" value="Transferase(Phosphotransferase) domain 1"/>
    <property type="match status" value="1"/>
</dbReference>
<name>A0A0G4H6X7_9ALVE</name>
<dbReference type="Pfam" id="PF00069">
    <property type="entry name" value="Pkinase"/>
    <property type="match status" value="1"/>
</dbReference>
<dbReference type="InterPro" id="IPR011009">
    <property type="entry name" value="Kinase-like_dom_sf"/>
</dbReference>
<reference evidence="2" key="1">
    <citation type="submission" date="2014-11" db="EMBL/GenBank/DDBJ databases">
        <authorList>
            <person name="Otto D Thomas"/>
            <person name="Naeem Raeece"/>
        </authorList>
    </citation>
    <scope>NUCLEOTIDE SEQUENCE</scope>
</reference>
<dbReference type="GO" id="GO:0005524">
    <property type="term" value="F:ATP binding"/>
    <property type="evidence" value="ECO:0007669"/>
    <property type="project" value="InterPro"/>
</dbReference>
<dbReference type="PROSITE" id="PS50011">
    <property type="entry name" value="PROTEIN_KINASE_DOM"/>
    <property type="match status" value="1"/>
</dbReference>
<dbReference type="AlphaFoldDB" id="A0A0G4H6X7"/>
<dbReference type="SUPFAM" id="SSF56112">
    <property type="entry name" value="Protein kinase-like (PK-like)"/>
    <property type="match status" value="1"/>
</dbReference>